<dbReference type="Proteomes" id="UP000325787">
    <property type="component" value="Chromosome"/>
</dbReference>
<protein>
    <recommendedName>
        <fullName evidence="2">ParB-like N-terminal domain-containing protein</fullName>
    </recommendedName>
</protein>
<dbReference type="Gene3D" id="3.90.1530.10">
    <property type="entry name" value="Conserved hypothetical protein from pyrococcus furiosus pfu- 392566-001, ParB domain"/>
    <property type="match status" value="1"/>
</dbReference>
<evidence type="ECO:0000259" key="2">
    <source>
        <dbReference type="SMART" id="SM00470"/>
    </source>
</evidence>
<sequence length="305" mass="33662">MPLDSLRTSASPRSAGVDAAHTRLLAQLDAELPPIVVNRRNREVVDGAHRLVAARLRGDTDIRARFVDCDDDEAFVLSVQLNTAHGLPLTLADRVAAARGILLRHGHWSDRSIAEITGLAHKTVGAIRRREGGEAVDVAARRGRDGTIRLADVSEGRREAERLLVEQPDVSLREIARRTRISVATVRDVRARLERAEEPVAAPRRGDPPPPARPAAAPAKPPSVDRFALIHMLRKDPALRFSESGRTLLRLLYTCVVESQDWVYSPERIPARYVDVLVAAARECGAAWREFAVELEQRPDLRSSG</sequence>
<dbReference type="InterPro" id="IPR036086">
    <property type="entry name" value="ParB/Sulfiredoxin_sf"/>
</dbReference>
<evidence type="ECO:0000313" key="3">
    <source>
        <dbReference type="EMBL" id="QFZ20679.1"/>
    </source>
</evidence>
<dbReference type="KEGG" id="ssyi:EKG83_27685"/>
<proteinExistence type="predicted"/>
<feature type="region of interest" description="Disordered" evidence="1">
    <location>
        <begin position="197"/>
        <end position="221"/>
    </location>
</feature>
<accession>A0A5Q0H3J3</accession>
<dbReference type="SMART" id="SM00470">
    <property type="entry name" value="ParB"/>
    <property type="match status" value="1"/>
</dbReference>
<gene>
    <name evidence="3" type="ORF">EKG83_27685</name>
</gene>
<name>A0A5Q0H3J3_SACSY</name>
<dbReference type="OrthoDB" id="3701787at2"/>
<keyword evidence="4" id="KW-1185">Reference proteome</keyword>
<dbReference type="AlphaFoldDB" id="A0A5Q0H3J3"/>
<organism evidence="3 4">
    <name type="scientific">Saccharothrix syringae</name>
    <name type="common">Nocardiopsis syringae</name>
    <dbReference type="NCBI Taxonomy" id="103733"/>
    <lineage>
        <taxon>Bacteria</taxon>
        <taxon>Bacillati</taxon>
        <taxon>Actinomycetota</taxon>
        <taxon>Actinomycetes</taxon>
        <taxon>Pseudonocardiales</taxon>
        <taxon>Pseudonocardiaceae</taxon>
        <taxon>Saccharothrix</taxon>
    </lineage>
</organism>
<dbReference type="SUPFAM" id="SSF110849">
    <property type="entry name" value="ParB/Sulfiredoxin"/>
    <property type="match status" value="1"/>
</dbReference>
<reference evidence="4" key="1">
    <citation type="journal article" date="2021" name="Curr. Microbiol.">
        <title>Complete genome of nocamycin-producing strain Saccharothrix syringae NRRL B-16468 reveals the biosynthetic potential for secondary metabolites.</title>
        <authorList>
            <person name="Mo X."/>
            <person name="Yang S."/>
        </authorList>
    </citation>
    <scope>NUCLEOTIDE SEQUENCE [LARGE SCALE GENOMIC DNA]</scope>
    <source>
        <strain evidence="4">ATCC 51364 / DSM 43886 / JCM 6844 / KCTC 9398 / NBRC 14523 / NRRL B-16468 / INA 2240</strain>
    </source>
</reference>
<dbReference type="RefSeq" id="WP_153278489.1">
    <property type="nucleotide sequence ID" value="NZ_CP034550.1"/>
</dbReference>
<feature type="domain" description="ParB-like N-terminal" evidence="2">
    <location>
        <begin position="2"/>
        <end position="83"/>
    </location>
</feature>
<dbReference type="InterPro" id="IPR003115">
    <property type="entry name" value="ParB_N"/>
</dbReference>
<dbReference type="EMBL" id="CP034550">
    <property type="protein sequence ID" value="QFZ20679.1"/>
    <property type="molecule type" value="Genomic_DNA"/>
</dbReference>
<evidence type="ECO:0000256" key="1">
    <source>
        <dbReference type="SAM" id="MobiDB-lite"/>
    </source>
</evidence>
<evidence type="ECO:0000313" key="4">
    <source>
        <dbReference type="Proteomes" id="UP000325787"/>
    </source>
</evidence>